<dbReference type="Proteomes" id="UP001516023">
    <property type="component" value="Unassembled WGS sequence"/>
</dbReference>
<comment type="caution">
    <text evidence="2">The sequence shown here is derived from an EMBL/GenBank/DDBJ whole genome shotgun (WGS) entry which is preliminary data.</text>
</comment>
<proteinExistence type="predicted"/>
<dbReference type="PANTHER" id="PTHR43968:SF6">
    <property type="entry name" value="GLUTATHIONE S-TRANSFERASE OMEGA"/>
    <property type="match status" value="1"/>
</dbReference>
<evidence type="ECO:0000313" key="2">
    <source>
        <dbReference type="EMBL" id="KAL3778563.1"/>
    </source>
</evidence>
<dbReference type="PANTHER" id="PTHR43968">
    <property type="match status" value="1"/>
</dbReference>
<dbReference type="InterPro" id="IPR036282">
    <property type="entry name" value="Glutathione-S-Trfase_C_sf"/>
</dbReference>
<evidence type="ECO:0000313" key="3">
    <source>
        <dbReference type="Proteomes" id="UP001516023"/>
    </source>
</evidence>
<dbReference type="InterPro" id="IPR010987">
    <property type="entry name" value="Glutathione-S-Trfase_C-like"/>
</dbReference>
<dbReference type="EMBL" id="JABMIG020000428">
    <property type="protein sequence ID" value="KAL3778563.1"/>
    <property type="molecule type" value="Genomic_DNA"/>
</dbReference>
<reference evidence="2 3" key="1">
    <citation type="journal article" date="2020" name="G3 (Bethesda)">
        <title>Improved Reference Genome for Cyclotella cryptica CCMP332, a Model for Cell Wall Morphogenesis, Salinity Adaptation, and Lipid Production in Diatoms (Bacillariophyta).</title>
        <authorList>
            <person name="Roberts W.R."/>
            <person name="Downey K.M."/>
            <person name="Ruck E.C."/>
            <person name="Traller J.C."/>
            <person name="Alverson A.J."/>
        </authorList>
    </citation>
    <scope>NUCLEOTIDE SEQUENCE [LARGE SCALE GENOMIC DNA]</scope>
    <source>
        <strain evidence="2 3">CCMP332</strain>
    </source>
</reference>
<dbReference type="InterPro" id="IPR050983">
    <property type="entry name" value="GST_Omega/HSP26"/>
</dbReference>
<feature type="domain" description="GST C-terminal" evidence="1">
    <location>
        <begin position="180"/>
        <end position="326"/>
    </location>
</feature>
<accession>A0ABD3NSV1</accession>
<dbReference type="AlphaFoldDB" id="A0ABD3NSV1"/>
<dbReference type="SUPFAM" id="SSF47616">
    <property type="entry name" value="GST C-terminal domain-like"/>
    <property type="match status" value="1"/>
</dbReference>
<protein>
    <recommendedName>
        <fullName evidence="1">GST C-terminal domain-containing protein</fullName>
    </recommendedName>
</protein>
<name>A0ABD3NSV1_9STRA</name>
<keyword evidence="3" id="KW-1185">Reference proteome</keyword>
<dbReference type="Gene3D" id="1.20.1050.10">
    <property type="match status" value="1"/>
</dbReference>
<evidence type="ECO:0000259" key="1">
    <source>
        <dbReference type="PROSITE" id="PS50405"/>
    </source>
</evidence>
<sequence length="382" mass="43111">MDLQKFDGSLSEPLLFQDKITNINKNQQSKTRPTESYHGKASLLSTGMLFGLNPQGIVDSIPHPNKPCLLFSDWCPIGACAHIALLEKDWEVRDTTFGDCSVDDKNESLFTVVHVCQALANHDDGGMRLLKKITSPKGGKEAVGNTPVLVHESNIIIESCSRGSGLLGLLLPGYIDEAVGRKNSLRPDDAVGLYNMNLFIQRHSNLLYLVDELICSQSSIHRLKLSSDLLSLLKTIDSDLHKFEGPYLCGEQFTLADICVYPFLEQIVVVLSHYRNFFIPPSLTHLITWYDTVSQRHAVSLATADRSDISMNTYCYEQKGRKQYLLEVYESQVRGERQLFRELNDDMGQAGVNVYREVIDEERRYKLCEVKTCQKLQKCIIS</sequence>
<gene>
    <name evidence="2" type="ORF">HJC23_011659</name>
</gene>
<organism evidence="2 3">
    <name type="scientific">Cyclotella cryptica</name>
    <dbReference type="NCBI Taxonomy" id="29204"/>
    <lineage>
        <taxon>Eukaryota</taxon>
        <taxon>Sar</taxon>
        <taxon>Stramenopiles</taxon>
        <taxon>Ochrophyta</taxon>
        <taxon>Bacillariophyta</taxon>
        <taxon>Coscinodiscophyceae</taxon>
        <taxon>Thalassiosirophycidae</taxon>
        <taxon>Stephanodiscales</taxon>
        <taxon>Stephanodiscaceae</taxon>
        <taxon>Cyclotella</taxon>
    </lineage>
</organism>
<dbReference type="PROSITE" id="PS50405">
    <property type="entry name" value="GST_CTER"/>
    <property type="match status" value="1"/>
</dbReference>
<dbReference type="Pfam" id="PF13410">
    <property type="entry name" value="GST_C_2"/>
    <property type="match status" value="1"/>
</dbReference>